<reference evidence="9" key="1">
    <citation type="journal article" date="2019" name="Int. J. Syst. Evol. Microbiol.">
        <title>The Global Catalogue of Microorganisms (GCM) 10K type strain sequencing project: providing services to taxonomists for standard genome sequencing and annotation.</title>
        <authorList>
            <consortium name="The Broad Institute Genomics Platform"/>
            <consortium name="The Broad Institute Genome Sequencing Center for Infectious Disease"/>
            <person name="Wu L."/>
            <person name="Ma J."/>
        </authorList>
    </citation>
    <scope>NUCLEOTIDE SEQUENCE [LARGE SCALE GENOMIC DNA]</scope>
    <source>
        <strain evidence="9">CCUG 54822</strain>
    </source>
</reference>
<keyword evidence="3" id="KW-1003">Cell membrane</keyword>
<gene>
    <name evidence="8" type="ORF">ACFQ4A_00620</name>
</gene>
<comment type="similarity">
    <text evidence="2">Belongs to the BMP lipoprotein family.</text>
</comment>
<organism evidence="8 9">
    <name type="scientific">Lentibacillus salinarum</name>
    <dbReference type="NCBI Taxonomy" id="446820"/>
    <lineage>
        <taxon>Bacteria</taxon>
        <taxon>Bacillati</taxon>
        <taxon>Bacillota</taxon>
        <taxon>Bacilli</taxon>
        <taxon>Bacillales</taxon>
        <taxon>Bacillaceae</taxon>
        <taxon>Lentibacillus</taxon>
    </lineage>
</organism>
<dbReference type="SUPFAM" id="SSF53822">
    <property type="entry name" value="Periplasmic binding protein-like I"/>
    <property type="match status" value="1"/>
</dbReference>
<keyword evidence="6" id="KW-0449">Lipoprotein</keyword>
<evidence type="ECO:0000256" key="6">
    <source>
        <dbReference type="ARBA" id="ARBA00023288"/>
    </source>
</evidence>
<proteinExistence type="inferred from homology"/>
<dbReference type="InterPro" id="IPR028082">
    <property type="entry name" value="Peripla_BP_I"/>
</dbReference>
<dbReference type="Proteomes" id="UP001597178">
    <property type="component" value="Unassembled WGS sequence"/>
</dbReference>
<evidence type="ECO:0000313" key="9">
    <source>
        <dbReference type="Proteomes" id="UP001597178"/>
    </source>
</evidence>
<comment type="caution">
    <text evidence="8">The sequence shown here is derived from an EMBL/GenBank/DDBJ whole genome shotgun (WGS) entry which is preliminary data.</text>
</comment>
<sequence>MKKFLIMIPIVFIFILAGCSLVGDSGNLQNAGLLVETSIHDQPWNKKGYEGLLAIEETFNTDVFYKEGVRTEADVREAVDTFVNDGVNLIFGHSSTYGNFFEEMSEEYPGVHFVYFNGGQFAEGVTSLNFNAHAMGFFAGMLAGEMTESNHAGVIGAFEWQPEIEGFYEGVTYQNPEADVHFNYVNDWDGKGKAMDVYETLRKEGTDVVYPAGNAYSTAVIEQASDDGIYAVGYVSDQAKLAEKAVLTSTVQHVEKLYELAAEKFNEGDLRGGVLTFDFQDDMISLGKFSADVPGNFQKLMQEEIEAYQDTGLLPNERTAN</sequence>
<evidence type="ECO:0000259" key="7">
    <source>
        <dbReference type="Pfam" id="PF02608"/>
    </source>
</evidence>
<evidence type="ECO:0000313" key="8">
    <source>
        <dbReference type="EMBL" id="MFD1360174.1"/>
    </source>
</evidence>
<dbReference type="InterPro" id="IPR050957">
    <property type="entry name" value="BMP_lipoprotein"/>
</dbReference>
<evidence type="ECO:0000256" key="1">
    <source>
        <dbReference type="ARBA" id="ARBA00004193"/>
    </source>
</evidence>
<dbReference type="EMBL" id="JBHTNH010000001">
    <property type="protein sequence ID" value="MFD1360174.1"/>
    <property type="molecule type" value="Genomic_DNA"/>
</dbReference>
<protein>
    <submittedName>
        <fullName evidence="8">BMP family ABC transporter substrate-binding protein</fullName>
    </submittedName>
</protein>
<dbReference type="RefSeq" id="WP_382396890.1">
    <property type="nucleotide sequence ID" value="NZ_JBHTNH010000001.1"/>
</dbReference>
<dbReference type="PANTHER" id="PTHR34296:SF2">
    <property type="entry name" value="ABC TRANSPORTER GUANOSINE-BINDING PROTEIN NUPN"/>
    <property type="match status" value="1"/>
</dbReference>
<keyword evidence="4" id="KW-0732">Signal</keyword>
<evidence type="ECO:0000256" key="5">
    <source>
        <dbReference type="ARBA" id="ARBA00023136"/>
    </source>
</evidence>
<evidence type="ECO:0000256" key="4">
    <source>
        <dbReference type="ARBA" id="ARBA00022729"/>
    </source>
</evidence>
<dbReference type="Gene3D" id="3.40.50.2300">
    <property type="match status" value="2"/>
</dbReference>
<keyword evidence="5" id="KW-0472">Membrane</keyword>
<name>A0ABW3ZPL4_9BACI</name>
<dbReference type="InterPro" id="IPR003760">
    <property type="entry name" value="PnrA-like"/>
</dbReference>
<comment type="subcellular location">
    <subcellularLocation>
        <location evidence="1">Cell membrane</location>
        <topology evidence="1">Lipid-anchor</topology>
    </subcellularLocation>
</comment>
<accession>A0ABW3ZPL4</accession>
<evidence type="ECO:0000256" key="3">
    <source>
        <dbReference type="ARBA" id="ARBA00022475"/>
    </source>
</evidence>
<keyword evidence="9" id="KW-1185">Reference proteome</keyword>
<dbReference type="PROSITE" id="PS51257">
    <property type="entry name" value="PROKAR_LIPOPROTEIN"/>
    <property type="match status" value="1"/>
</dbReference>
<evidence type="ECO:0000256" key="2">
    <source>
        <dbReference type="ARBA" id="ARBA00008610"/>
    </source>
</evidence>
<dbReference type="PANTHER" id="PTHR34296">
    <property type="entry name" value="TRANSCRIPTIONAL ACTIVATOR PROTEIN MED"/>
    <property type="match status" value="1"/>
</dbReference>
<feature type="domain" description="ABC transporter substrate-binding protein PnrA-like" evidence="7">
    <location>
        <begin position="29"/>
        <end position="313"/>
    </location>
</feature>
<dbReference type="Pfam" id="PF02608">
    <property type="entry name" value="Bmp"/>
    <property type="match status" value="1"/>
</dbReference>